<evidence type="ECO:0000259" key="2">
    <source>
        <dbReference type="Pfam" id="PF00535"/>
    </source>
</evidence>
<organism evidence="3 4">
    <name type="scientific">Pseudomonas putida (strain DOT-T1E)</name>
    <dbReference type="NCBI Taxonomy" id="1196325"/>
    <lineage>
        <taxon>Bacteria</taxon>
        <taxon>Pseudomonadati</taxon>
        <taxon>Pseudomonadota</taxon>
        <taxon>Gammaproteobacteria</taxon>
        <taxon>Pseudomonadales</taxon>
        <taxon>Pseudomonadaceae</taxon>
        <taxon>Pseudomonas</taxon>
    </lineage>
</organism>
<keyword evidence="1" id="KW-1003">Cell membrane</keyword>
<protein>
    <submittedName>
        <fullName evidence="3">Glycosyltransferase</fullName>
    </submittedName>
</protein>
<evidence type="ECO:0000256" key="1">
    <source>
        <dbReference type="ARBA" id="ARBA00022519"/>
    </source>
</evidence>
<dbReference type="SUPFAM" id="SSF53756">
    <property type="entry name" value="UDP-Glycosyltransferase/glycogen phosphorylase"/>
    <property type="match status" value="1"/>
</dbReference>
<reference evidence="4" key="1">
    <citation type="journal article" date="2013" name="Microb. Biotechnol.">
        <title>Metabolic potential of the organic-solvent tolerant Pseudomonas putida DOT-T1E deduced from its annotated genome.</title>
        <authorList>
            <person name="Udaondo Z."/>
            <person name="Molina L."/>
            <person name="Daniels C."/>
            <person name="Gomez M.J."/>
            <person name="Molina-Henares M.A."/>
            <person name="Matilla M.A."/>
            <person name="Roca A."/>
            <person name="Fernandez M."/>
            <person name="Duque E."/>
            <person name="Segura A."/>
            <person name="Ramos J.L."/>
        </authorList>
    </citation>
    <scope>NUCLEOTIDE SEQUENCE [LARGE SCALE GENOMIC DNA]</scope>
    <source>
        <strain evidence="4">DOT-T1E</strain>
    </source>
</reference>
<dbReference type="InterPro" id="IPR050834">
    <property type="entry name" value="Glycosyltransf_2"/>
</dbReference>
<feature type="domain" description="Glycosyltransferase 2-like" evidence="2">
    <location>
        <begin position="9"/>
        <end position="121"/>
    </location>
</feature>
<dbReference type="KEGG" id="ppx:T1E_2354"/>
<dbReference type="PATRIC" id="fig|1196325.3.peg.2348"/>
<dbReference type="Proteomes" id="UP000006503">
    <property type="component" value="Chromosome"/>
</dbReference>
<name>I7BVJ4_PSEPT</name>
<accession>I7BVJ4</accession>
<dbReference type="Pfam" id="PF00535">
    <property type="entry name" value="Glycos_transf_2"/>
    <property type="match status" value="2"/>
</dbReference>
<evidence type="ECO:0000313" key="4">
    <source>
        <dbReference type="Proteomes" id="UP000006503"/>
    </source>
</evidence>
<dbReference type="SUPFAM" id="SSF53448">
    <property type="entry name" value="Nucleotide-diphospho-sugar transferases"/>
    <property type="match status" value="3"/>
</dbReference>
<feature type="domain" description="Glycosyltransferase 2-like" evidence="2">
    <location>
        <begin position="588"/>
        <end position="714"/>
    </location>
</feature>
<dbReference type="HOGENOM" id="CLU_002257_1_0_6"/>
<evidence type="ECO:0000313" key="3">
    <source>
        <dbReference type="EMBL" id="AFO48202.1"/>
    </source>
</evidence>
<dbReference type="AlphaFoldDB" id="I7BVJ4"/>
<dbReference type="InterPro" id="IPR029044">
    <property type="entry name" value="Nucleotide-diphossugar_trans"/>
</dbReference>
<dbReference type="PANTHER" id="PTHR43685:SF2">
    <property type="entry name" value="GLYCOSYLTRANSFERASE 2-LIKE DOMAIN-CONTAINING PROTEIN"/>
    <property type="match status" value="1"/>
</dbReference>
<proteinExistence type="predicted"/>
<sequence length="1189" mass="131438">MKAHPLVTIAIPAFSSEFFHGALASALAQDYPNLEIVICDDSAKGDIEVICEALADTTAVPLRYIRNPRTLGFANNLLACLAHARGELIKFLCDDDSLLATCITQQSQVLIEHDSVSVVSNQRLLCDADGVLLPSRMLNWLISSSSAVLHGTDLLDCVSDNAINLFGGISHALFRRAQVETYLTPLVQEGSFCARVDMALYVCLLRRGHLCSLAQILSLERVHPGRLSHHISMTEAAKAESTWLLQMLQARTGEVAPAKGWVRYLPLQGYGPGPECLWEEMNLRSAFAEQMDDFKLQVGTDSLSFAELYSEWLECRTLSQGQAGLLDRRIEQWPYRPRILVVVLGEGGGELALATTLDSLATQSFAAGRICVVGATSVGAPLPGVEYLSSQDQGVAVLNELVTDEERSDWIFLLRAGDRLHPQALLLMAERMALRADSLCIYTDEGAYDGRVSTDPVFKPDFNLDLMRSQPYVGRLLAFKCDPVRRLGGFDERFVRLAPHDLLWRMVEVYGVHVVEHVAELLVQCQYTYRDWLADPQGQAEASVVVEAHLQRLGMAARVEAIPGGMMSRVHYENVHPAGVSILICAGADILALQHCVESLFEHTRYDAYEVLLIATGNEPAEVQEWLHKIGALGGTSLRLVEVQAQGRAEALNQASKYARGEYLLLLDVGCVAFDGPWLHELMLHAQRPEVGMVGPKLFGQDGSIAAGALVLGFHGPAGNPFQWGAAASSNDLNRLHQVQNFSALSLDCLLVRRELFEVLNGLEAQAMPHAWSDADLCLRAREQGYLVVWTPYAKLASVPPRTPAEVDEDAQALDQQAFYQRWLSKAANDPAYNHNLSLNLIGFNLEPGVRGGWDPFIAKAAHSVMAVARNTSGVGHYRVIQPFSELERASYVQGRLTFKLPSPVELAREKADTLIVQYRYSPSDIKRMAELKQLCDTRLIFELDDYAIDPPKKNDHARNQPGNVRELLGQAIGLCDRLVVSTEPLADALSSFHPDIRVVPNMLAASLWEGLCSARQTSARPRVGWAGGTSHRGDLELMLGVVQALAGQVDWVFFGMCPSVLRPYIKEFYPNVPMVEYPQQLASLNLDLALAPLEQNLFNECKSNLRLLEYGVCGYPVICTDIKAYAGYLPCTRVKDNTTEQWLAAIRMHLADPQASYRQGDALREAVLRDYVLTPHHVQHWANAWLAD</sequence>
<dbReference type="InterPro" id="IPR001173">
    <property type="entry name" value="Glyco_trans_2-like"/>
</dbReference>
<dbReference type="EMBL" id="CP003734">
    <property type="protein sequence ID" value="AFO48202.1"/>
    <property type="molecule type" value="Genomic_DNA"/>
</dbReference>
<dbReference type="Gene3D" id="3.90.550.10">
    <property type="entry name" value="Spore Coat Polysaccharide Biosynthesis Protein SpsA, Chain A"/>
    <property type="match status" value="3"/>
</dbReference>
<dbReference type="CDD" id="cd00761">
    <property type="entry name" value="Glyco_tranf_GTA_type"/>
    <property type="match status" value="1"/>
</dbReference>
<dbReference type="Gene3D" id="3.40.50.2000">
    <property type="entry name" value="Glycogen Phosphorylase B"/>
    <property type="match status" value="1"/>
</dbReference>
<keyword evidence="1" id="KW-0997">Cell inner membrane</keyword>
<gene>
    <name evidence="3" type="primary">wbgA</name>
    <name evidence="3" type="ordered locus">T1E_2354</name>
</gene>
<keyword evidence="1" id="KW-0472">Membrane</keyword>
<dbReference type="PANTHER" id="PTHR43685">
    <property type="entry name" value="GLYCOSYLTRANSFERASE"/>
    <property type="match status" value="1"/>
</dbReference>
<dbReference type="RefSeq" id="WP_014860305.1">
    <property type="nucleotide sequence ID" value="NC_018220.1"/>
</dbReference>